<sequence>MSSPSSVETRRHNWLFGGSFLSSTDSSISSFDFNSELSSPNELEESTGSLHSLFASAPAISQARPRLHSTSAAAGMGTLLRMPDLRFPHDVTENESQSYEEILWRNVKLWKMSCQERSVLV</sequence>
<proteinExistence type="predicted"/>
<accession>A0AAV4JV51</accession>
<evidence type="ECO:0000313" key="1">
    <source>
        <dbReference type="EMBL" id="GFS24426.1"/>
    </source>
</evidence>
<name>A0AAV4JV51_9GAST</name>
<protein>
    <submittedName>
        <fullName evidence="1">Uncharacterized protein</fullName>
    </submittedName>
</protein>
<gene>
    <name evidence="1" type="ORF">ElyMa_003415300</name>
</gene>
<evidence type="ECO:0000313" key="2">
    <source>
        <dbReference type="Proteomes" id="UP000762676"/>
    </source>
</evidence>
<dbReference type="Proteomes" id="UP000762676">
    <property type="component" value="Unassembled WGS sequence"/>
</dbReference>
<dbReference type="EMBL" id="BMAT01007027">
    <property type="protein sequence ID" value="GFS24426.1"/>
    <property type="molecule type" value="Genomic_DNA"/>
</dbReference>
<organism evidence="1 2">
    <name type="scientific">Elysia marginata</name>
    <dbReference type="NCBI Taxonomy" id="1093978"/>
    <lineage>
        <taxon>Eukaryota</taxon>
        <taxon>Metazoa</taxon>
        <taxon>Spiralia</taxon>
        <taxon>Lophotrochozoa</taxon>
        <taxon>Mollusca</taxon>
        <taxon>Gastropoda</taxon>
        <taxon>Heterobranchia</taxon>
        <taxon>Euthyneura</taxon>
        <taxon>Panpulmonata</taxon>
        <taxon>Sacoglossa</taxon>
        <taxon>Placobranchoidea</taxon>
        <taxon>Plakobranchidae</taxon>
        <taxon>Elysia</taxon>
    </lineage>
</organism>
<reference evidence="1 2" key="1">
    <citation type="journal article" date="2021" name="Elife">
        <title>Chloroplast acquisition without the gene transfer in kleptoplastic sea slugs, Plakobranchus ocellatus.</title>
        <authorList>
            <person name="Maeda T."/>
            <person name="Takahashi S."/>
            <person name="Yoshida T."/>
            <person name="Shimamura S."/>
            <person name="Takaki Y."/>
            <person name="Nagai Y."/>
            <person name="Toyoda A."/>
            <person name="Suzuki Y."/>
            <person name="Arimoto A."/>
            <person name="Ishii H."/>
            <person name="Satoh N."/>
            <person name="Nishiyama T."/>
            <person name="Hasebe M."/>
            <person name="Maruyama T."/>
            <person name="Minagawa J."/>
            <person name="Obokata J."/>
            <person name="Shigenobu S."/>
        </authorList>
    </citation>
    <scope>NUCLEOTIDE SEQUENCE [LARGE SCALE GENOMIC DNA]</scope>
</reference>
<dbReference type="AlphaFoldDB" id="A0AAV4JV51"/>
<keyword evidence="2" id="KW-1185">Reference proteome</keyword>
<comment type="caution">
    <text evidence="1">The sequence shown here is derived from an EMBL/GenBank/DDBJ whole genome shotgun (WGS) entry which is preliminary data.</text>
</comment>